<comment type="caution">
    <text evidence="1">The sequence shown here is derived from an EMBL/GenBank/DDBJ whole genome shotgun (WGS) entry which is preliminary data.</text>
</comment>
<accession>A0A0D7K524</accession>
<dbReference type="RefSeq" id="WP_044402216.1">
    <property type="nucleotide sequence ID" value="NZ_JXYQ01000073.1"/>
</dbReference>
<gene>
    <name evidence="1" type="ORF">RP29_18550</name>
</gene>
<protein>
    <submittedName>
        <fullName evidence="1">Capsid protein</fullName>
    </submittedName>
</protein>
<dbReference type="OrthoDB" id="5464529at2"/>
<dbReference type="EMBL" id="JXYQ01000073">
    <property type="protein sequence ID" value="KJA09077.1"/>
    <property type="molecule type" value="Genomic_DNA"/>
</dbReference>
<dbReference type="AlphaFoldDB" id="A0A0D7K524"/>
<evidence type="ECO:0000313" key="2">
    <source>
        <dbReference type="Proteomes" id="UP000032566"/>
    </source>
</evidence>
<dbReference type="Proteomes" id="UP000032566">
    <property type="component" value="Unassembled WGS sequence"/>
</dbReference>
<dbReference type="Pfam" id="PF05125">
    <property type="entry name" value="Phage_cap_P2"/>
    <property type="match status" value="1"/>
</dbReference>
<dbReference type="NCBIfam" id="TIGR01551">
    <property type="entry name" value="major_capsid_P2"/>
    <property type="match status" value="1"/>
</dbReference>
<proteinExistence type="predicted"/>
<dbReference type="STRING" id="80878.RP29_18550"/>
<dbReference type="PATRIC" id="fig|80878.5.peg.3678"/>
<keyword evidence="2" id="KW-1185">Reference proteome</keyword>
<name>A0A0D7K524_9BURK</name>
<evidence type="ECO:0000313" key="1">
    <source>
        <dbReference type="EMBL" id="KJA09077.1"/>
    </source>
</evidence>
<organism evidence="1 2">
    <name type="scientific">Acidovorax temperans</name>
    <dbReference type="NCBI Taxonomy" id="80878"/>
    <lineage>
        <taxon>Bacteria</taxon>
        <taxon>Pseudomonadati</taxon>
        <taxon>Pseudomonadota</taxon>
        <taxon>Betaproteobacteria</taxon>
        <taxon>Burkholderiales</taxon>
        <taxon>Comamonadaceae</taxon>
        <taxon>Acidovorax</taxon>
    </lineage>
</organism>
<dbReference type="InterPro" id="IPR006441">
    <property type="entry name" value="Phage_P2_GpN"/>
</dbReference>
<reference evidence="1 2" key="1">
    <citation type="submission" date="2014-12" db="EMBL/GenBank/DDBJ databases">
        <title>Isolation of bacteria from lake water.</title>
        <authorList>
            <person name="Sheng K.-Y."/>
            <person name="Chin P.-S."/>
            <person name="Chan K.-G."/>
            <person name="Tan G.S."/>
        </authorList>
    </citation>
    <scope>NUCLEOTIDE SEQUENCE [LARGE SCALE GENOMIC DNA]</scope>
    <source>
        <strain evidence="1 2">KY4</strain>
    </source>
</reference>
<sequence>MRTTTRLAFNGYLDNQAKLNGVPSATQKFAAAPSVQQKLETRIQESSEFLKRINIIGVTEQTGEKLGLGVSGTIASRTDTSGAGTRSTQDATSIADDGYACKQTNYDTHLRYATLDAWAKFPDFQNRVRDSVLQRCALDRIMIGFNGTSAAATTNRAANPLLQDVNIGWLQKLRANAAARVMVQGAVANKVSYGTHADADYKNLDALVYDAYKSLLDPWFAEDPLLVAIVGRDLMHDKLYPLVADNDAPTERLAADIVISQRRLGGLQAMVAPHFPAGKVLVTRLDNLSIYYQDGARRRAVVDKPEKDRVEFYESSNDAYVIEDYGLCALVENIEVLDAPAP</sequence>